<dbReference type="STRING" id="559304.G8Y258"/>
<feature type="compositionally biased region" description="Polar residues" evidence="7">
    <location>
        <begin position="760"/>
        <end position="786"/>
    </location>
</feature>
<dbReference type="SMART" id="SM00906">
    <property type="entry name" value="Fungal_trans"/>
    <property type="match status" value="1"/>
</dbReference>
<dbReference type="GO" id="GO:0000981">
    <property type="term" value="F:DNA-binding transcription factor activity, RNA polymerase II-specific"/>
    <property type="evidence" value="ECO:0007669"/>
    <property type="project" value="InterPro"/>
</dbReference>
<dbReference type="Gene3D" id="4.10.240.10">
    <property type="entry name" value="Zn(2)-C6 fungal-type DNA-binding domain"/>
    <property type="match status" value="1"/>
</dbReference>
<dbReference type="GO" id="GO:0003677">
    <property type="term" value="F:DNA binding"/>
    <property type="evidence" value="ECO:0007669"/>
    <property type="project" value="UniProtKB-KW"/>
</dbReference>
<dbReference type="InterPro" id="IPR007219">
    <property type="entry name" value="XnlR_reg_dom"/>
</dbReference>
<accession>G8Y258</accession>
<dbReference type="GO" id="GO:0006351">
    <property type="term" value="P:DNA-templated transcription"/>
    <property type="evidence" value="ECO:0007669"/>
    <property type="project" value="InterPro"/>
</dbReference>
<dbReference type="PANTHER" id="PTHR46910:SF37">
    <property type="entry name" value="ZN(II)2CYS6 TRANSCRIPTION FACTOR (EUROFUNG)"/>
    <property type="match status" value="1"/>
</dbReference>
<dbReference type="CDD" id="cd00067">
    <property type="entry name" value="GAL4"/>
    <property type="match status" value="1"/>
</dbReference>
<gene>
    <name evidence="9" type="primary">Piso0_005505</name>
    <name evidence="9" type="ORF">GNLVRS01_PISO0M16160g</name>
</gene>
<dbReference type="Pfam" id="PF04082">
    <property type="entry name" value="Fungal_trans"/>
    <property type="match status" value="1"/>
</dbReference>
<reference evidence="9 10" key="1">
    <citation type="journal article" date="2012" name="G3 (Bethesda)">
        <title>Pichia sorbitophila, an interspecies yeast hybrid reveals early steps of genome resolution following polyploidization.</title>
        <authorList>
            <person name="Leh Louis V."/>
            <person name="Despons L."/>
            <person name="Friedrich A."/>
            <person name="Martin T."/>
            <person name="Durrens P."/>
            <person name="Casaregola S."/>
            <person name="Neuveglise C."/>
            <person name="Fairhead C."/>
            <person name="Marck C."/>
            <person name="Cruz J.A."/>
            <person name="Straub M.L."/>
            <person name="Kugler V."/>
            <person name="Sacerdot C."/>
            <person name="Uzunov Z."/>
            <person name="Thierry A."/>
            <person name="Weiss S."/>
            <person name="Bleykasten C."/>
            <person name="De Montigny J."/>
            <person name="Jacques N."/>
            <person name="Jung P."/>
            <person name="Lemaire M."/>
            <person name="Mallet S."/>
            <person name="Morel G."/>
            <person name="Richard G.F."/>
            <person name="Sarkar A."/>
            <person name="Savel G."/>
            <person name="Schacherer J."/>
            <person name="Seret M.L."/>
            <person name="Talla E."/>
            <person name="Samson G."/>
            <person name="Jubin C."/>
            <person name="Poulain J."/>
            <person name="Vacherie B."/>
            <person name="Barbe V."/>
            <person name="Pelletier E."/>
            <person name="Sherman D.J."/>
            <person name="Westhof E."/>
            <person name="Weissenbach J."/>
            <person name="Baret P.V."/>
            <person name="Wincker P."/>
            <person name="Gaillardin C."/>
            <person name="Dujon B."/>
            <person name="Souciet J.L."/>
        </authorList>
    </citation>
    <scope>NUCLEOTIDE SEQUENCE [LARGE SCALE GENOMIC DNA]</scope>
    <source>
        <strain evidence="10">ATCC MYA-4447 / BCRC 22081 / CBS 7064 / NBRC 10061 / NRRL Y-12695</strain>
    </source>
</reference>
<evidence type="ECO:0000313" key="10">
    <source>
        <dbReference type="Proteomes" id="UP000005222"/>
    </source>
</evidence>
<comment type="subcellular location">
    <subcellularLocation>
        <location evidence="1">Nucleus</location>
    </subcellularLocation>
</comment>
<dbReference type="Proteomes" id="UP000005222">
    <property type="component" value="Chromosome M"/>
</dbReference>
<dbReference type="HOGENOM" id="CLU_013659_0_0_1"/>
<name>G8Y258_PICSO</name>
<dbReference type="SUPFAM" id="SSF57701">
    <property type="entry name" value="Zn2/Cys6 DNA-binding domain"/>
    <property type="match status" value="1"/>
</dbReference>
<dbReference type="FunCoup" id="G8Y258">
    <property type="interactions" value="5695"/>
</dbReference>
<evidence type="ECO:0000256" key="6">
    <source>
        <dbReference type="ARBA" id="ARBA00023242"/>
    </source>
</evidence>
<evidence type="ECO:0000256" key="5">
    <source>
        <dbReference type="ARBA" id="ARBA00023163"/>
    </source>
</evidence>
<feature type="region of interest" description="Disordered" evidence="7">
    <location>
        <begin position="758"/>
        <end position="786"/>
    </location>
</feature>
<evidence type="ECO:0000256" key="7">
    <source>
        <dbReference type="SAM" id="MobiDB-lite"/>
    </source>
</evidence>
<dbReference type="PROSITE" id="PS50048">
    <property type="entry name" value="ZN2_CY6_FUNGAL_2"/>
    <property type="match status" value="1"/>
</dbReference>
<dbReference type="SMART" id="SM00066">
    <property type="entry name" value="GAL4"/>
    <property type="match status" value="1"/>
</dbReference>
<dbReference type="InterPro" id="IPR001138">
    <property type="entry name" value="Zn2Cys6_DnaBD"/>
</dbReference>
<dbReference type="PROSITE" id="PS00463">
    <property type="entry name" value="ZN2_CY6_FUNGAL_1"/>
    <property type="match status" value="1"/>
</dbReference>
<keyword evidence="4" id="KW-0238">DNA-binding</keyword>
<dbReference type="GO" id="GO:0008270">
    <property type="term" value="F:zinc ion binding"/>
    <property type="evidence" value="ECO:0007669"/>
    <property type="project" value="InterPro"/>
</dbReference>
<dbReference type="OMA" id="NFFFDNG"/>
<feature type="region of interest" description="Disordered" evidence="7">
    <location>
        <begin position="86"/>
        <end position="127"/>
    </location>
</feature>
<dbReference type="GO" id="GO:0005634">
    <property type="term" value="C:nucleus"/>
    <property type="evidence" value="ECO:0007669"/>
    <property type="project" value="UniProtKB-SubCell"/>
</dbReference>
<keyword evidence="3" id="KW-0805">Transcription regulation</keyword>
<dbReference type="OrthoDB" id="2123952at2759"/>
<keyword evidence="6" id="KW-0539">Nucleus</keyword>
<evidence type="ECO:0000256" key="1">
    <source>
        <dbReference type="ARBA" id="ARBA00004123"/>
    </source>
</evidence>
<dbReference type="InterPro" id="IPR036864">
    <property type="entry name" value="Zn2-C6_fun-type_DNA-bd_sf"/>
</dbReference>
<dbReference type="eggNOG" id="ENOG502QZJZ">
    <property type="taxonomic scope" value="Eukaryota"/>
</dbReference>
<evidence type="ECO:0000256" key="4">
    <source>
        <dbReference type="ARBA" id="ARBA00023125"/>
    </source>
</evidence>
<evidence type="ECO:0000313" key="9">
    <source>
        <dbReference type="EMBL" id="CCE85869.1"/>
    </source>
</evidence>
<keyword evidence="10" id="KW-1185">Reference proteome</keyword>
<dbReference type="EMBL" id="FO082047">
    <property type="protein sequence ID" value="CCE85869.1"/>
    <property type="molecule type" value="Genomic_DNA"/>
</dbReference>
<evidence type="ECO:0000259" key="8">
    <source>
        <dbReference type="PROSITE" id="PS50048"/>
    </source>
</evidence>
<dbReference type="CDD" id="cd12148">
    <property type="entry name" value="fungal_TF_MHR"/>
    <property type="match status" value="1"/>
</dbReference>
<proteinExistence type="predicted"/>
<protein>
    <submittedName>
        <fullName evidence="9">Piso0_005505 protein</fullName>
    </submittedName>
</protein>
<keyword evidence="2" id="KW-0479">Metal-binding</keyword>
<dbReference type="InParanoid" id="G8Y258"/>
<keyword evidence="5" id="KW-0804">Transcription</keyword>
<feature type="compositionally biased region" description="Basic and acidic residues" evidence="7">
    <location>
        <begin position="86"/>
        <end position="106"/>
    </location>
</feature>
<feature type="domain" description="Zn(2)-C6 fungal-type" evidence="8">
    <location>
        <begin position="11"/>
        <end position="42"/>
    </location>
</feature>
<organism evidence="9 10">
    <name type="scientific">Pichia sorbitophila (strain ATCC MYA-4447 / BCRC 22081 / CBS 7064 / NBRC 10061 / NRRL Y-12695)</name>
    <name type="common">Hybrid yeast</name>
    <dbReference type="NCBI Taxonomy" id="559304"/>
    <lineage>
        <taxon>Eukaryota</taxon>
        <taxon>Fungi</taxon>
        <taxon>Dikarya</taxon>
        <taxon>Ascomycota</taxon>
        <taxon>Saccharomycotina</taxon>
        <taxon>Pichiomycetes</taxon>
        <taxon>Debaryomycetaceae</taxon>
        <taxon>Millerozyma</taxon>
    </lineage>
</organism>
<sequence>MDKKSRRVSKACFICRRKKIKCDGRSPCGNCSNSPKSLKCEYPADPIKARKKHSSSTKDESLKFLEKRIGKLEGLLTDMVKDLDGKTKSRSITEEERKSEDKRSTVGDDDQNLGEKWFHKEGDGKSRYPSSNTVELFFGSQTVFGIFSERSIEYIKTKLSPEDRYLVLPFKVLPNFFEQANVPLTEMWMQPEVRTQESVNKLAEGDFPPDRELTNELIQYFGHIFLSDFVIDKAQVQSLFDTYYNKKESKGSYKKLRYSELLLMSVSLAMSITTLAEVRHFCPDFSPECHLSKTYRSLTEKLSDKDLVDMQFRHLSNAIHYYHRICTQSEGIVTIQAILLLILFLETNCMKWHMTYILTTLATRYAQEVGLHRIESFYGLPQKEAEFRRRLWWMCQYLDVETCYREGKPPVTFQSDISTLSDRDIGSFVPDEYKPFIFDLDVRNKISNSMDSKATQALNYYHVLFLLKLTHIRAKCYSQIFSASTKSDSCIELSKRVRQMNNELFDLTNFMDEDNRPRFHEDPKFVTFFKSVKADTKKAMSTQSLKLTSQLTFFVQLLIINKLPCQLKIQPEEEGYVDISYFRNLTLASARTILYTIKQMKSTKVPYTTLNWIYFYLVSAFLNLMANCTNHHNLPESHEDVNLLIDVSLNVFGANSECFMKGPLNRDFLKSKSPSFNFQNHERSLLDLISRMMLKVLLRIMETKSGYKYKGDETKLKNHFAAIDDVHVDFNKKVVPGYNVSVRFDEFDMIDQRKADSKRNSYTNDYSKSYNSPLNEGRSNGFTNSPLVPNAFDNDRYAKNSPTINNLLQPDLNSNNPVYLNSSNVNEDSDFMTDSLNDELFNSTIYQQIYELPNFFFDNSM</sequence>
<evidence type="ECO:0000256" key="2">
    <source>
        <dbReference type="ARBA" id="ARBA00022723"/>
    </source>
</evidence>
<dbReference type="AlphaFoldDB" id="G8Y258"/>
<dbReference type="InterPro" id="IPR050987">
    <property type="entry name" value="AtrR-like"/>
</dbReference>
<dbReference type="PANTHER" id="PTHR46910">
    <property type="entry name" value="TRANSCRIPTION FACTOR PDR1"/>
    <property type="match status" value="1"/>
</dbReference>
<evidence type="ECO:0000256" key="3">
    <source>
        <dbReference type="ARBA" id="ARBA00023015"/>
    </source>
</evidence>
<feature type="compositionally biased region" description="Basic and acidic residues" evidence="7">
    <location>
        <begin position="116"/>
        <end position="126"/>
    </location>
</feature>
<dbReference type="Pfam" id="PF00172">
    <property type="entry name" value="Zn_clus"/>
    <property type="match status" value="1"/>
</dbReference>